<dbReference type="InterPro" id="IPR011049">
    <property type="entry name" value="Serralysin-like_metalloprot_C"/>
</dbReference>
<keyword evidence="2" id="KW-0964">Secreted</keyword>
<feature type="compositionally biased region" description="Acidic residues" evidence="3">
    <location>
        <begin position="977"/>
        <end position="986"/>
    </location>
</feature>
<reference evidence="6" key="1">
    <citation type="journal article" date="2019" name="Int. J. Syst. Evol. Microbiol.">
        <title>The Global Catalogue of Microorganisms (GCM) 10K type strain sequencing project: providing services to taxonomists for standard genome sequencing and annotation.</title>
        <authorList>
            <consortium name="The Broad Institute Genomics Platform"/>
            <consortium name="The Broad Institute Genome Sequencing Center for Infectious Disease"/>
            <person name="Wu L."/>
            <person name="Ma J."/>
        </authorList>
    </citation>
    <scope>NUCLEOTIDE SEQUENCE [LARGE SCALE GENOMIC DNA]</scope>
    <source>
        <strain evidence="6">KCTC 42911</strain>
    </source>
</reference>
<evidence type="ECO:0000256" key="3">
    <source>
        <dbReference type="SAM" id="MobiDB-lite"/>
    </source>
</evidence>
<feature type="region of interest" description="Disordered" evidence="3">
    <location>
        <begin position="1426"/>
        <end position="1451"/>
    </location>
</feature>
<dbReference type="Gene3D" id="2.170.16.10">
    <property type="entry name" value="Hedgehog/Intein (Hint) domain"/>
    <property type="match status" value="1"/>
</dbReference>
<comment type="caution">
    <text evidence="5">The sequence shown here is derived from an EMBL/GenBank/DDBJ whole genome shotgun (WGS) entry which is preliminary data.</text>
</comment>
<dbReference type="Pfam" id="PF00353">
    <property type="entry name" value="HemolysinCabind"/>
    <property type="match status" value="17"/>
</dbReference>
<evidence type="ECO:0000256" key="2">
    <source>
        <dbReference type="ARBA" id="ARBA00022525"/>
    </source>
</evidence>
<dbReference type="PRINTS" id="PR00313">
    <property type="entry name" value="CABNDNGRPT"/>
</dbReference>
<feature type="compositionally biased region" description="Basic and acidic residues" evidence="3">
    <location>
        <begin position="581"/>
        <end position="592"/>
    </location>
</feature>
<accession>A0ABV7TP31</accession>
<dbReference type="PANTHER" id="PTHR38340:SF1">
    <property type="entry name" value="S-LAYER PROTEIN"/>
    <property type="match status" value="1"/>
</dbReference>
<dbReference type="InterPro" id="IPR001343">
    <property type="entry name" value="Hemolysn_Ca-bd"/>
</dbReference>
<feature type="domain" description="Hedgehog/Intein (Hint)" evidence="4">
    <location>
        <begin position="1550"/>
        <end position="1696"/>
    </location>
</feature>
<feature type="region of interest" description="Disordered" evidence="3">
    <location>
        <begin position="615"/>
        <end position="636"/>
    </location>
</feature>
<gene>
    <name evidence="5" type="ORF">ACFORG_19620</name>
</gene>
<protein>
    <submittedName>
        <fullName evidence="5">Hint domain-containing protein</fullName>
    </submittedName>
</protein>
<dbReference type="InterPro" id="IPR018511">
    <property type="entry name" value="Hemolysin-typ_Ca-bd_CS"/>
</dbReference>
<evidence type="ECO:0000313" key="5">
    <source>
        <dbReference type="EMBL" id="MFC3615968.1"/>
    </source>
</evidence>
<dbReference type="InterPro" id="IPR050557">
    <property type="entry name" value="RTX_toxin/Mannuronan_C5-epim"/>
</dbReference>
<feature type="compositionally biased region" description="Basic and acidic residues" evidence="3">
    <location>
        <begin position="692"/>
        <end position="705"/>
    </location>
</feature>
<dbReference type="InterPro" id="IPR036844">
    <property type="entry name" value="Hint_dom_sf"/>
</dbReference>
<evidence type="ECO:0000313" key="6">
    <source>
        <dbReference type="Proteomes" id="UP001595629"/>
    </source>
</evidence>
<dbReference type="PROSITE" id="PS50817">
    <property type="entry name" value="INTEIN_N_TER"/>
    <property type="match status" value="1"/>
</dbReference>
<dbReference type="InterPro" id="IPR028992">
    <property type="entry name" value="Hedgehog/Intein_dom"/>
</dbReference>
<dbReference type="InterPro" id="IPR006141">
    <property type="entry name" value="Intein_N"/>
</dbReference>
<evidence type="ECO:0000259" key="4">
    <source>
        <dbReference type="Pfam" id="PF13403"/>
    </source>
</evidence>
<sequence>MATNFDNPYSANLIGLWDFRTNFETNDTGLDDGIAQDGTPVDSPDFSAGWMFTGAGDSDRMDIDDGDDEPFDLDEGTIIASFRPFGFGSAVASGGSPTPGNQTVVSRGVEQSAGQAEDRGFFEMRVTPEGRVEVVHRDGDAEQVFGTSDGFFNDGDVVTATYTFSSEGTQTFSVVNETQGTSEQMSGEAPGLTLDIAEETEQSFSLAAREATDGNFDQNFFGGIDYVAVLDAPVNGGGLNGIVDGTPGDDDIDLGYTGDPEGDRIDNMDAIDPSANPNDDVVNAGDGDDMIDGADEDDDIYGGGGDDTATGGPGDDLIDGDGTAPGAGTVIREAFLWNEGPIQNDGVTYPDGEDLSGGVTQDTGNANVTFSVLTGSPGTTTEFDTVPQHTNQIDTDGPGANPASSLNSVLDGPGTATEYQLEFDRPVTDVSFRINDIDGSAGVRVTAFDEADNPITVNLGAGPRVMLSDTDAVPGADTGVSTGGFQDPIGEDYSMLVTIPGPVSRFVIEQANIGPEGSTINVTDVYFDVAQPFTGGGAPGDDSLDGGDGNDTLIGREGDDTLTGGEGQDSVDGGDGDDLIETGRDPLTELPDRGFPSYDGLPAVPADPDVMDDRDTVDGGDGNDTISTGDDNDMITGGAGMDLIDGGLDDDTIDGGTGDDTLIGSEGADSIIAGDGADVVYGGLDPSFPDRLNIRDDGSDGRPADPETTNGDDTIDGGAGDDTIFGQDDTDVITGGEGDDLIDAGIDNDIVDGGTGNDTITGGHGADLLAGGDDRDTFLGGDNGDQVDGGSGGDDFDTLDLRGLGPIGVIYTSPDEEDGIAVIGDTGGVVTFEEIETVLIDDPLEPDGIVEGTFDDDIIDLAYDGDPNGDFVDNDDAILPGQVGDDDIIIAKTGDDAILSGDGNDNVFAGAGDDTAYGDDGDDTVRGQEGDDVLEGNAGDDQIHGGDGDDALDAGRGNDTMFGDAGNDVLTGNPGDDVLDGGDGDDTIIGNDGSDTLSGGAGNDTISTGPGEDVASGGDDRDTFIVVGQNDQFVDGNEGGDDFDTLIVFGNAEVEYDPTNIENGTVFYLDDADVRTGVTTTFINIEEVIIRNPQIDGVVEGGDGADLIDASYTGDPEGDVIDGFDALENFLDQPIDSLVPSDFFEDLGGTPRGDQRDAVDAGDGDDTVFSGAGDDIVKGRGGDDLVYAGFGFDDVAGGAGNDTLDGQEGDDKLFGEDGDDLLIGGFGDDTLLGGDGSDTVEAGLGRNFVQLGAGDDLATGGDNADTIEAGDGADTVFAGGGDDSVLAYDPAFTGVASIGRSPDFVDGGAGDDRIGTGSGDDVVMGGTGNDEKYGGIGADQMDGGAGNDTIFGDSDPDTAPPADIAEALTLEPGNDTLTGGDGDDEIHGQDGNDSIDGGGGDDLLAGGISGDTILGGAGNDTIYGGDAPGVPSLAPSLEDSIGDSIDGGDGDDSVIGSDFNDTITGGAGADNMSGGAGRDLFIGGNDGDIADGGTDGDDFDTLDLTGIDFEIASRTLDPDGDSFSGTINFLAADGSVEGSMEYREIEEIIPCFTPGTRIATPKGERLVEELEVGDRIITRDNGIQEIKWLGRRDLASRELTRAPHLQPVLIRQGALGGGLPERDMLVSPNHRILVANDKTALYFEEREVLVAAKHLTGLEGVDKIEVGEVSYIHFMFEQHEVVLSDGAWTESFQPGDQTLASMGDAQREEIYELFPELAETEGLEAYTAARRSLKKHEARLLL</sequence>
<feature type="region of interest" description="Disordered" evidence="3">
    <location>
        <begin position="688"/>
        <end position="728"/>
    </location>
</feature>
<keyword evidence="6" id="KW-1185">Reference proteome</keyword>
<dbReference type="EMBL" id="JBHRXI010000025">
    <property type="protein sequence ID" value="MFC3615968.1"/>
    <property type="molecule type" value="Genomic_DNA"/>
</dbReference>
<name>A0ABV7TP31_9RHOB</name>
<dbReference type="RefSeq" id="WP_386737245.1">
    <property type="nucleotide sequence ID" value="NZ_JBHRXI010000025.1"/>
</dbReference>
<proteinExistence type="predicted"/>
<dbReference type="SUPFAM" id="SSF51294">
    <property type="entry name" value="Hedgehog/intein (Hint) domain"/>
    <property type="match status" value="1"/>
</dbReference>
<evidence type="ECO:0000256" key="1">
    <source>
        <dbReference type="ARBA" id="ARBA00004613"/>
    </source>
</evidence>
<dbReference type="Gene3D" id="2.150.10.10">
    <property type="entry name" value="Serralysin-like metalloprotease, C-terminal"/>
    <property type="match status" value="9"/>
</dbReference>
<feature type="region of interest" description="Disordered" evidence="3">
    <location>
        <begin position="913"/>
        <end position="1020"/>
    </location>
</feature>
<dbReference type="SUPFAM" id="SSF51120">
    <property type="entry name" value="beta-Roll"/>
    <property type="match status" value="9"/>
</dbReference>
<organism evidence="5 6">
    <name type="scientific">Lutimaribacter marinistellae</name>
    <dbReference type="NCBI Taxonomy" id="1820329"/>
    <lineage>
        <taxon>Bacteria</taxon>
        <taxon>Pseudomonadati</taxon>
        <taxon>Pseudomonadota</taxon>
        <taxon>Alphaproteobacteria</taxon>
        <taxon>Rhodobacterales</taxon>
        <taxon>Roseobacteraceae</taxon>
        <taxon>Lutimaribacter</taxon>
    </lineage>
</organism>
<feature type="region of interest" description="Disordered" evidence="3">
    <location>
        <begin position="533"/>
        <end position="598"/>
    </location>
</feature>
<feature type="region of interest" description="Disordered" evidence="3">
    <location>
        <begin position="1145"/>
        <end position="1165"/>
    </location>
</feature>
<comment type="subcellular location">
    <subcellularLocation>
        <location evidence="1">Secreted</location>
    </subcellularLocation>
</comment>
<dbReference type="PANTHER" id="PTHR38340">
    <property type="entry name" value="S-LAYER PROTEIN"/>
    <property type="match status" value="1"/>
</dbReference>
<dbReference type="Pfam" id="PF13403">
    <property type="entry name" value="Hint_2"/>
    <property type="match status" value="1"/>
</dbReference>
<dbReference type="Proteomes" id="UP001595629">
    <property type="component" value="Unassembled WGS sequence"/>
</dbReference>
<dbReference type="PROSITE" id="PS00330">
    <property type="entry name" value="HEMOLYSIN_CALCIUM"/>
    <property type="match status" value="9"/>
</dbReference>
<feature type="region of interest" description="Disordered" evidence="3">
    <location>
        <begin position="1371"/>
        <end position="1403"/>
    </location>
</feature>